<reference evidence="3" key="1">
    <citation type="submission" date="2022-07" db="EMBL/GenBank/DDBJ databases">
        <title>Phylogenomic reconstructions and comparative analyses of Kickxellomycotina fungi.</title>
        <authorList>
            <person name="Reynolds N.K."/>
            <person name="Stajich J.E."/>
            <person name="Barry K."/>
            <person name="Grigoriev I.V."/>
            <person name="Crous P."/>
            <person name="Smith M.E."/>
        </authorList>
    </citation>
    <scope>NUCLEOTIDE SEQUENCE</scope>
    <source>
        <strain evidence="3">NRRL 1566</strain>
    </source>
</reference>
<dbReference type="EMBL" id="JANBUW010000577">
    <property type="protein sequence ID" value="KAJ2846290.1"/>
    <property type="molecule type" value="Genomic_DNA"/>
</dbReference>
<evidence type="ECO:0000313" key="4">
    <source>
        <dbReference type="Proteomes" id="UP001139887"/>
    </source>
</evidence>
<feature type="region of interest" description="Disordered" evidence="2">
    <location>
        <begin position="1"/>
        <end position="63"/>
    </location>
</feature>
<sequence length="517" mass="56372">QQSSLESQSKAALESATRDRKQAEGSGVQTTEHLNEISSKMHSTAQEAAQSSEQVGRQLVEQMSEQTTQQHALLQKMAETIQAVMESCAHSTAELLSQSQAQASQTIDALREDTERLKSQHAEEIQALKAQAHGLRKQAQTEDRELLDAIQKMIDRRREREDAAFTDVVKAATEHAISQADATKRLVTQSGTLRKLLEQSASSTQEQVTQAQSHIETHISEAQNTHAQIAEALAMTATNGTNQLQSHMSSIVDACAATQRETIEATTQVQQTIDTLCQTSASSMEHMAQLAASSTQNTRMTASDAAKVWQAARNELHTLSQTQAKERDEFANELSRGISSIATVVAQETASIQPTEPSGSTPQAKQRYRTIDSWNITRPHSYILEQAADPELLAREAVEWTGMPHTEASDLAGNTDEGDDEQMAMSPSSFKTASFSSPVRPDSSLLLMRKRPSESALSPASDPASERPTRRPRTRQTDHTAGSELDDSVASSIPAPAAAPTASRLPMPTRKSRRTRT</sequence>
<protein>
    <submittedName>
        <fullName evidence="3">Uncharacterized protein</fullName>
    </submittedName>
</protein>
<comment type="caution">
    <text evidence="3">The sequence shown here is derived from an EMBL/GenBank/DDBJ whole genome shotgun (WGS) entry which is preliminary data.</text>
</comment>
<proteinExistence type="predicted"/>
<feature type="region of interest" description="Disordered" evidence="2">
    <location>
        <begin position="406"/>
        <end position="517"/>
    </location>
</feature>
<dbReference type="Proteomes" id="UP001139887">
    <property type="component" value="Unassembled WGS sequence"/>
</dbReference>
<feature type="compositionally biased region" description="Low complexity" evidence="2">
    <location>
        <begin position="490"/>
        <end position="503"/>
    </location>
</feature>
<feature type="non-terminal residue" evidence="3">
    <location>
        <position position="1"/>
    </location>
</feature>
<feature type="compositionally biased region" description="Polar residues" evidence="2">
    <location>
        <begin position="1"/>
        <end position="10"/>
    </location>
</feature>
<name>A0A9W8LWA0_9FUNG</name>
<keyword evidence="1" id="KW-0175">Coiled coil</keyword>
<evidence type="ECO:0000256" key="2">
    <source>
        <dbReference type="SAM" id="MobiDB-lite"/>
    </source>
</evidence>
<keyword evidence="4" id="KW-1185">Reference proteome</keyword>
<evidence type="ECO:0000313" key="3">
    <source>
        <dbReference type="EMBL" id="KAJ2846290.1"/>
    </source>
</evidence>
<gene>
    <name evidence="3" type="ORF">IWW36_004421</name>
</gene>
<feature type="compositionally biased region" description="Low complexity" evidence="2">
    <location>
        <begin position="426"/>
        <end position="438"/>
    </location>
</feature>
<feature type="coiled-coil region" evidence="1">
    <location>
        <begin position="100"/>
        <end position="145"/>
    </location>
</feature>
<dbReference type="OrthoDB" id="3176171at2759"/>
<feature type="compositionally biased region" description="Polar residues" evidence="2">
    <location>
        <begin position="27"/>
        <end position="63"/>
    </location>
</feature>
<organism evidence="3 4">
    <name type="scientific">Coemansia brasiliensis</name>
    <dbReference type="NCBI Taxonomy" id="2650707"/>
    <lineage>
        <taxon>Eukaryota</taxon>
        <taxon>Fungi</taxon>
        <taxon>Fungi incertae sedis</taxon>
        <taxon>Zoopagomycota</taxon>
        <taxon>Kickxellomycotina</taxon>
        <taxon>Kickxellomycetes</taxon>
        <taxon>Kickxellales</taxon>
        <taxon>Kickxellaceae</taxon>
        <taxon>Coemansia</taxon>
    </lineage>
</organism>
<accession>A0A9W8LWA0</accession>
<evidence type="ECO:0000256" key="1">
    <source>
        <dbReference type="SAM" id="Coils"/>
    </source>
</evidence>
<dbReference type="AlphaFoldDB" id="A0A9W8LWA0"/>